<reference evidence="2 3" key="1">
    <citation type="submission" date="2016-11" db="EMBL/GenBank/DDBJ databases">
        <title>The macronuclear genome of Stentor coeruleus: a giant cell with tiny introns.</title>
        <authorList>
            <person name="Slabodnick M."/>
            <person name="Ruby J.G."/>
            <person name="Reiff S.B."/>
            <person name="Swart E.C."/>
            <person name="Gosai S."/>
            <person name="Prabakaran S."/>
            <person name="Witkowska E."/>
            <person name="Larue G.E."/>
            <person name="Fisher S."/>
            <person name="Freeman R.M."/>
            <person name="Gunawardena J."/>
            <person name="Chu W."/>
            <person name="Stover N.A."/>
            <person name="Gregory B.D."/>
            <person name="Nowacki M."/>
            <person name="Derisi J."/>
            <person name="Roy S.W."/>
            <person name="Marshall W.F."/>
            <person name="Sood P."/>
        </authorList>
    </citation>
    <scope>NUCLEOTIDE SEQUENCE [LARGE SCALE GENOMIC DNA]</scope>
    <source>
        <strain evidence="2">WM001</strain>
    </source>
</reference>
<protein>
    <recommendedName>
        <fullName evidence="4">Peptidase S1 domain-containing protein</fullName>
    </recommendedName>
</protein>
<dbReference type="AlphaFoldDB" id="A0A1R2CU66"/>
<dbReference type="InterPro" id="IPR009003">
    <property type="entry name" value="Peptidase_S1_PA"/>
</dbReference>
<accession>A0A1R2CU66</accession>
<proteinExistence type="predicted"/>
<evidence type="ECO:0000313" key="2">
    <source>
        <dbReference type="EMBL" id="OMJ92548.1"/>
    </source>
</evidence>
<dbReference type="EMBL" id="MPUH01000059">
    <property type="protein sequence ID" value="OMJ92548.1"/>
    <property type="molecule type" value="Genomic_DNA"/>
</dbReference>
<evidence type="ECO:0000256" key="1">
    <source>
        <dbReference type="SAM" id="Phobius"/>
    </source>
</evidence>
<evidence type="ECO:0000313" key="3">
    <source>
        <dbReference type="Proteomes" id="UP000187209"/>
    </source>
</evidence>
<name>A0A1R2CU66_9CILI</name>
<gene>
    <name evidence="2" type="ORF">SteCoe_4683</name>
</gene>
<dbReference type="Proteomes" id="UP000187209">
    <property type="component" value="Unassembled WGS sequence"/>
</dbReference>
<keyword evidence="1" id="KW-1133">Transmembrane helix</keyword>
<organism evidence="2 3">
    <name type="scientific">Stentor coeruleus</name>
    <dbReference type="NCBI Taxonomy" id="5963"/>
    <lineage>
        <taxon>Eukaryota</taxon>
        <taxon>Sar</taxon>
        <taxon>Alveolata</taxon>
        <taxon>Ciliophora</taxon>
        <taxon>Postciliodesmatophora</taxon>
        <taxon>Heterotrichea</taxon>
        <taxon>Heterotrichida</taxon>
        <taxon>Stentoridae</taxon>
        <taxon>Stentor</taxon>
    </lineage>
</organism>
<sequence length="361" mass="40470">MPLYNTMTEILFADSNGDFPQAKKFNQTKKLGGFAIGAFREPSTDYRGTGFVFMLCSGVSSVVALILTAARVFVKSFRYESVSLDFVIGDDTYEAFPLKSNLNWLDPTSRYYDPITNCPISIPEDWVVCELKQKPGNSYHSKLVSLSLSDPTQPIYPGLKTRLVGFPKNFNIDSLHYVSPEADVSQYNKVKQCFLGGNKLIVSKGEIMSYHDMICTTCVSANGMSGSPLLIKLNDCYKVIGLLHGGPATPIHYYTSQIISNKLNPSNTDFDGLINYIQIKRGQAVTREVQNSLEYGLHFVFYIQQNVYQKGLTNNCANILCDLYSEAINYEFVTGNQLKYNLCVPIIKLYNEALYIGSRYV</sequence>
<comment type="caution">
    <text evidence="2">The sequence shown here is derived from an EMBL/GenBank/DDBJ whole genome shotgun (WGS) entry which is preliminary data.</text>
</comment>
<evidence type="ECO:0008006" key="4">
    <source>
        <dbReference type="Google" id="ProtNLM"/>
    </source>
</evidence>
<keyword evidence="3" id="KW-1185">Reference proteome</keyword>
<dbReference type="SUPFAM" id="SSF50494">
    <property type="entry name" value="Trypsin-like serine proteases"/>
    <property type="match status" value="1"/>
</dbReference>
<feature type="transmembrane region" description="Helical" evidence="1">
    <location>
        <begin position="51"/>
        <end position="74"/>
    </location>
</feature>
<keyword evidence="1" id="KW-0812">Transmembrane</keyword>
<keyword evidence="1" id="KW-0472">Membrane</keyword>